<evidence type="ECO:0000313" key="3">
    <source>
        <dbReference type="Proteomes" id="UP000298112"/>
    </source>
</evidence>
<dbReference type="Pfam" id="PF14213">
    <property type="entry name" value="DUF4325"/>
    <property type="match status" value="1"/>
</dbReference>
<keyword evidence="3" id="KW-1185">Reference proteome</keyword>
<dbReference type="InterPro" id="IPR025474">
    <property type="entry name" value="DUF4325"/>
</dbReference>
<reference evidence="3" key="1">
    <citation type="journal article" date="2019" name="PLoS Negl. Trop. Dis.">
        <title>Revisiting the worldwide diversity of Leptospira species in the environment.</title>
        <authorList>
            <person name="Vincent A.T."/>
            <person name="Schiettekatte O."/>
            <person name="Bourhy P."/>
            <person name="Veyrier F.J."/>
            <person name="Picardeau M."/>
        </authorList>
    </citation>
    <scope>NUCLEOTIDE SEQUENCE [LARGE SCALE GENOMIC DNA]</scope>
    <source>
        <strain evidence="3">201601955</strain>
    </source>
</reference>
<name>A0ABY2NJZ2_9LEPT</name>
<organism evidence="2 3">
    <name type="scientific">Leptospira vanthielii</name>
    <dbReference type="NCBI Taxonomy" id="293085"/>
    <lineage>
        <taxon>Bacteria</taxon>
        <taxon>Pseudomonadati</taxon>
        <taxon>Spirochaetota</taxon>
        <taxon>Spirochaetia</taxon>
        <taxon>Leptospirales</taxon>
        <taxon>Leptospiraceae</taxon>
        <taxon>Leptospira</taxon>
    </lineage>
</organism>
<evidence type="ECO:0000313" key="2">
    <source>
        <dbReference type="EMBL" id="TGM45985.1"/>
    </source>
</evidence>
<dbReference type="RefSeq" id="WP_135660660.1">
    <property type="nucleotide sequence ID" value="NZ_RQHF01000038.1"/>
</dbReference>
<comment type="caution">
    <text evidence="2">The sequence shown here is derived from an EMBL/GenBank/DDBJ whole genome shotgun (WGS) entry which is preliminary data.</text>
</comment>
<evidence type="ECO:0000259" key="1">
    <source>
        <dbReference type="Pfam" id="PF14213"/>
    </source>
</evidence>
<sequence>MKDKVQTIVFENQYLSSRENAAQKRSEVLSYLDDGRDIIFDLTGVKSISASYADELFAILYLNVRSTFKARISFLVDDNEDSRENILSISDAIKMRESQKDDHLVLS</sequence>
<gene>
    <name evidence="2" type="ORF">EHQ95_17510</name>
</gene>
<protein>
    <recommendedName>
        <fullName evidence="1">DUF4325 domain-containing protein</fullName>
    </recommendedName>
</protein>
<accession>A0ABY2NJZ2</accession>
<dbReference type="EMBL" id="RQHF01000038">
    <property type="protein sequence ID" value="TGM45985.1"/>
    <property type="molecule type" value="Genomic_DNA"/>
</dbReference>
<proteinExistence type="predicted"/>
<feature type="domain" description="DUF4325" evidence="1">
    <location>
        <begin position="25"/>
        <end position="75"/>
    </location>
</feature>
<dbReference type="Proteomes" id="UP000298112">
    <property type="component" value="Unassembled WGS sequence"/>
</dbReference>